<protein>
    <submittedName>
        <fullName evidence="2">DNA-binding CsgD family transcriptional regulator</fullName>
    </submittedName>
</protein>
<dbReference type="InterPro" id="IPR025736">
    <property type="entry name" value="PucR_C-HTH_dom"/>
</dbReference>
<dbReference type="GO" id="GO:0003677">
    <property type="term" value="F:DNA binding"/>
    <property type="evidence" value="ECO:0007669"/>
    <property type="project" value="UniProtKB-KW"/>
</dbReference>
<feature type="domain" description="PucR C-terminal helix-turn-helix" evidence="1">
    <location>
        <begin position="277"/>
        <end position="320"/>
    </location>
</feature>
<dbReference type="EMBL" id="JACHND010000001">
    <property type="protein sequence ID" value="MBB4702355.1"/>
    <property type="molecule type" value="Genomic_DNA"/>
</dbReference>
<dbReference type="InterPro" id="IPR042070">
    <property type="entry name" value="PucR_C-HTH_sf"/>
</dbReference>
<dbReference type="PANTHER" id="PTHR33744">
    <property type="entry name" value="CARBOHYDRATE DIACID REGULATOR"/>
    <property type="match status" value="1"/>
</dbReference>
<sequence length="436" mass="46386">MGPLEPTLTDLVTGKIASVATEAGELRIYLEAIGTEPPRPVLLIAGTAALARPAVSLASHAGGIVAALCRAREAAQASRAYRDKAHRVRLALAMTLLTGDVTLARRISTGAVPPLLNASRLRVCILQCPPAERDHIAWAHEDASGYHGRGLMVRCPVYDEHLISLAGEDEDEEPGADRRGLPGLLRSLADDRRYLLGISRPHPLAATARAYQEALHALAAAGGGASRAAVFQGEPSLEEVLPREAARHWARRLLAPLDAAPRLTVDVLALVLQLPRSGVANLLGISRNTVTAHLRRAEEALGLDLDDVGCRATLSLALKITGPGSGDSPEPAALPDFARALRGQAAHQWAEGFLQPLDKHTHRCDLHTTLKAWIEAGIDAQETAHRLGISRNTVRAHLITAQHLLNRDLLSGGPGVYDLAHALHITGHIAIPALLP</sequence>
<evidence type="ECO:0000313" key="2">
    <source>
        <dbReference type="EMBL" id="MBB4702355.1"/>
    </source>
</evidence>
<dbReference type="InterPro" id="IPR051448">
    <property type="entry name" value="CdaR-like_regulators"/>
</dbReference>
<keyword evidence="2" id="KW-0238">DNA-binding</keyword>
<evidence type="ECO:0000313" key="3">
    <source>
        <dbReference type="Proteomes" id="UP000542210"/>
    </source>
</evidence>
<dbReference type="Pfam" id="PF13556">
    <property type="entry name" value="HTH_30"/>
    <property type="match status" value="2"/>
</dbReference>
<reference evidence="2 3" key="1">
    <citation type="submission" date="2020-08" db="EMBL/GenBank/DDBJ databases">
        <title>Sequencing the genomes of 1000 actinobacteria strains.</title>
        <authorList>
            <person name="Klenk H.-P."/>
        </authorList>
    </citation>
    <scope>NUCLEOTIDE SEQUENCE [LARGE SCALE GENOMIC DNA]</scope>
    <source>
        <strain evidence="2 3">DSM 45784</strain>
    </source>
</reference>
<proteinExistence type="predicted"/>
<evidence type="ECO:0000259" key="1">
    <source>
        <dbReference type="Pfam" id="PF13556"/>
    </source>
</evidence>
<comment type="caution">
    <text evidence="2">The sequence shown here is derived from an EMBL/GenBank/DDBJ whole genome shotgun (WGS) entry which is preliminary data.</text>
</comment>
<gene>
    <name evidence="2" type="ORF">BJ982_003899</name>
</gene>
<dbReference type="Proteomes" id="UP000542210">
    <property type="component" value="Unassembled WGS sequence"/>
</dbReference>
<dbReference type="RefSeq" id="WP_203959443.1">
    <property type="nucleotide sequence ID" value="NZ_BOOV01000040.1"/>
</dbReference>
<dbReference type="AlphaFoldDB" id="A0A7W7GB24"/>
<dbReference type="Gene3D" id="1.10.10.2840">
    <property type="entry name" value="PucR C-terminal helix-turn-helix domain"/>
    <property type="match status" value="2"/>
</dbReference>
<dbReference type="PANTHER" id="PTHR33744:SF1">
    <property type="entry name" value="DNA-BINDING TRANSCRIPTIONAL ACTIVATOR ADER"/>
    <property type="match status" value="1"/>
</dbReference>
<feature type="domain" description="PucR C-terminal helix-turn-helix" evidence="1">
    <location>
        <begin position="366"/>
        <end position="411"/>
    </location>
</feature>
<organism evidence="2 3">
    <name type="scientific">Sphaerisporangium siamense</name>
    <dbReference type="NCBI Taxonomy" id="795645"/>
    <lineage>
        <taxon>Bacteria</taxon>
        <taxon>Bacillati</taxon>
        <taxon>Actinomycetota</taxon>
        <taxon>Actinomycetes</taxon>
        <taxon>Streptosporangiales</taxon>
        <taxon>Streptosporangiaceae</taxon>
        <taxon>Sphaerisporangium</taxon>
    </lineage>
</organism>
<keyword evidence="3" id="KW-1185">Reference proteome</keyword>
<accession>A0A7W7GB24</accession>
<name>A0A7W7GB24_9ACTN</name>